<evidence type="ECO:0000256" key="4">
    <source>
        <dbReference type="ARBA" id="ARBA00022692"/>
    </source>
</evidence>
<accession>A0A8S3YV38</accession>
<comment type="subcellular location">
    <subcellularLocation>
        <location evidence="2">Cell junction</location>
    </subcellularLocation>
    <subcellularLocation>
        <location evidence="1">Membrane</location>
        <topology evidence="1">Multi-pass membrane protein</topology>
    </subcellularLocation>
</comment>
<comment type="caution">
    <text evidence="9">The sequence shown here is derived from an EMBL/GenBank/DDBJ whole genome shotgun (WGS) entry which is preliminary data.</text>
</comment>
<keyword evidence="4 8" id="KW-0812">Transmembrane</keyword>
<feature type="transmembrane region" description="Helical" evidence="8">
    <location>
        <begin position="102"/>
        <end position="126"/>
    </location>
</feature>
<dbReference type="OrthoDB" id="8655982at2759"/>
<evidence type="ECO:0000256" key="5">
    <source>
        <dbReference type="ARBA" id="ARBA00022949"/>
    </source>
</evidence>
<evidence type="ECO:0000313" key="9">
    <source>
        <dbReference type="EMBL" id="CAG5119050.1"/>
    </source>
</evidence>
<protein>
    <submittedName>
        <fullName evidence="9">Uncharacterized protein</fullName>
    </submittedName>
</protein>
<keyword evidence="10" id="KW-1185">Reference proteome</keyword>
<dbReference type="EMBL" id="CAJHNH020000647">
    <property type="protein sequence ID" value="CAG5119050.1"/>
    <property type="molecule type" value="Genomic_DNA"/>
</dbReference>
<dbReference type="GO" id="GO:0098609">
    <property type="term" value="P:cell-cell adhesion"/>
    <property type="evidence" value="ECO:0007669"/>
    <property type="project" value="TreeGrafter"/>
</dbReference>
<evidence type="ECO:0000256" key="2">
    <source>
        <dbReference type="ARBA" id="ARBA00004282"/>
    </source>
</evidence>
<feature type="transmembrane region" description="Helical" evidence="8">
    <location>
        <begin position="146"/>
        <end position="171"/>
    </location>
</feature>
<keyword evidence="5" id="KW-0965">Cell junction</keyword>
<proteinExistence type="inferred from homology"/>
<dbReference type="AlphaFoldDB" id="A0A8S3YV38"/>
<gene>
    <name evidence="9" type="ORF">CUNI_LOCUS4608</name>
</gene>
<dbReference type="PANTHER" id="PTHR14399:SF5">
    <property type="entry name" value="CELL JUNCTION PROTEIN VAB-9"/>
    <property type="match status" value="1"/>
</dbReference>
<evidence type="ECO:0000256" key="6">
    <source>
        <dbReference type="ARBA" id="ARBA00022989"/>
    </source>
</evidence>
<keyword evidence="6 8" id="KW-1133">Transmembrane helix</keyword>
<reference evidence="9" key="1">
    <citation type="submission" date="2021-04" db="EMBL/GenBank/DDBJ databases">
        <authorList>
            <consortium name="Molecular Ecology Group"/>
        </authorList>
    </citation>
    <scope>NUCLEOTIDE SEQUENCE</scope>
</reference>
<dbReference type="InterPro" id="IPR015664">
    <property type="entry name" value="P53_induced"/>
</dbReference>
<feature type="transmembrane region" description="Helical" evidence="8">
    <location>
        <begin position="12"/>
        <end position="31"/>
    </location>
</feature>
<name>A0A8S3YV38_9EUPU</name>
<dbReference type="InterPro" id="IPR004031">
    <property type="entry name" value="PMP22/EMP/MP20/Claudin"/>
</dbReference>
<evidence type="ECO:0000256" key="7">
    <source>
        <dbReference type="ARBA" id="ARBA00023136"/>
    </source>
</evidence>
<sequence>MGEFQRIRPFKILAVVMVTIAVVLTVASLAGHDWVRTSFYDGKVQSWGLWWKCFKVHSSFQMCVSSGWLSACAAMVFLSLISNVVATGLGVWGLCAKRRLPYVLAGAMCIISGACQLLSVVIYPIMFTHEIRSNPDNKTETSTFSFAWTYGIACGTIFFVLGASVFFLIRLRDEDDAQPMKSSHEKPTFYTT</sequence>
<dbReference type="PANTHER" id="PTHR14399">
    <property type="entry name" value="P53-INDUCED PROTEIN RELATED"/>
    <property type="match status" value="1"/>
</dbReference>
<comment type="similarity">
    <text evidence="3">Belongs to the TMEM47 family.</text>
</comment>
<keyword evidence="7 8" id="KW-0472">Membrane</keyword>
<dbReference type="GO" id="GO:0005911">
    <property type="term" value="C:cell-cell junction"/>
    <property type="evidence" value="ECO:0007669"/>
    <property type="project" value="TreeGrafter"/>
</dbReference>
<dbReference type="Pfam" id="PF00822">
    <property type="entry name" value="PMP22_Claudin"/>
    <property type="match status" value="1"/>
</dbReference>
<organism evidence="9 10">
    <name type="scientific">Candidula unifasciata</name>
    <dbReference type="NCBI Taxonomy" id="100452"/>
    <lineage>
        <taxon>Eukaryota</taxon>
        <taxon>Metazoa</taxon>
        <taxon>Spiralia</taxon>
        <taxon>Lophotrochozoa</taxon>
        <taxon>Mollusca</taxon>
        <taxon>Gastropoda</taxon>
        <taxon>Heterobranchia</taxon>
        <taxon>Euthyneura</taxon>
        <taxon>Panpulmonata</taxon>
        <taxon>Eupulmonata</taxon>
        <taxon>Stylommatophora</taxon>
        <taxon>Helicina</taxon>
        <taxon>Helicoidea</taxon>
        <taxon>Geomitridae</taxon>
        <taxon>Candidula</taxon>
    </lineage>
</organism>
<dbReference type="Gene3D" id="1.20.140.150">
    <property type="match status" value="1"/>
</dbReference>
<evidence type="ECO:0000256" key="8">
    <source>
        <dbReference type="SAM" id="Phobius"/>
    </source>
</evidence>
<dbReference type="Proteomes" id="UP000678393">
    <property type="component" value="Unassembled WGS sequence"/>
</dbReference>
<evidence type="ECO:0000256" key="3">
    <source>
        <dbReference type="ARBA" id="ARBA00008691"/>
    </source>
</evidence>
<evidence type="ECO:0000256" key="1">
    <source>
        <dbReference type="ARBA" id="ARBA00004141"/>
    </source>
</evidence>
<evidence type="ECO:0000313" key="10">
    <source>
        <dbReference type="Proteomes" id="UP000678393"/>
    </source>
</evidence>
<dbReference type="GO" id="GO:0016020">
    <property type="term" value="C:membrane"/>
    <property type="evidence" value="ECO:0007669"/>
    <property type="project" value="UniProtKB-SubCell"/>
</dbReference>
<feature type="transmembrane region" description="Helical" evidence="8">
    <location>
        <begin position="68"/>
        <end position="95"/>
    </location>
</feature>